<dbReference type="EMBL" id="QAPG01001767">
    <property type="protein sequence ID" value="TDZ27798.1"/>
    <property type="molecule type" value="Genomic_DNA"/>
</dbReference>
<feature type="domain" description="Rhodopsin" evidence="7">
    <location>
        <begin position="3"/>
        <end position="128"/>
    </location>
</feature>
<evidence type="ECO:0000256" key="4">
    <source>
        <dbReference type="ARBA" id="ARBA00023136"/>
    </source>
</evidence>
<keyword evidence="9" id="KW-1185">Reference proteome</keyword>
<keyword evidence="3 6" id="KW-1133">Transmembrane helix</keyword>
<reference evidence="8 9" key="1">
    <citation type="submission" date="2018-11" db="EMBL/GenBank/DDBJ databases">
        <title>Genome sequence and assembly of Colletotrichum spinosum.</title>
        <authorList>
            <person name="Gan P."/>
            <person name="Shirasu K."/>
        </authorList>
    </citation>
    <scope>NUCLEOTIDE SEQUENCE [LARGE SCALE GENOMIC DNA]</scope>
    <source>
        <strain evidence="8 9">CBS 515.97</strain>
    </source>
</reference>
<feature type="transmembrane region" description="Helical" evidence="6">
    <location>
        <begin position="6"/>
        <end position="29"/>
    </location>
</feature>
<evidence type="ECO:0000313" key="9">
    <source>
        <dbReference type="Proteomes" id="UP000295083"/>
    </source>
</evidence>
<dbReference type="PANTHER" id="PTHR33048">
    <property type="entry name" value="PTH11-LIKE INTEGRAL MEMBRANE PROTEIN (AFU_ORTHOLOGUE AFUA_5G11245)"/>
    <property type="match status" value="1"/>
</dbReference>
<evidence type="ECO:0000259" key="7">
    <source>
        <dbReference type="Pfam" id="PF20684"/>
    </source>
</evidence>
<keyword evidence="4 6" id="KW-0472">Membrane</keyword>
<sequence length="129" mass="14849">MNFFILQLTYHCLMTLVKASILFMFLRIFPGRKFRIILWATQVFNLMVGLAFVLATIFQCSPISLAWTFWTGDFEGHCINIGITGASQCAVNIVLDIWLLILPATQVRNLNIKRRRKLAYMLMFSLGLL</sequence>
<comment type="similarity">
    <text evidence="5">Belongs to the SAT4 family.</text>
</comment>
<comment type="subcellular location">
    <subcellularLocation>
        <location evidence="1">Membrane</location>
        <topology evidence="1">Multi-pass membrane protein</topology>
    </subcellularLocation>
</comment>
<dbReference type="InterPro" id="IPR052337">
    <property type="entry name" value="SAT4-like"/>
</dbReference>
<evidence type="ECO:0000313" key="8">
    <source>
        <dbReference type="EMBL" id="TDZ27798.1"/>
    </source>
</evidence>
<evidence type="ECO:0000256" key="5">
    <source>
        <dbReference type="ARBA" id="ARBA00038359"/>
    </source>
</evidence>
<dbReference type="Pfam" id="PF20684">
    <property type="entry name" value="Fung_rhodopsin"/>
    <property type="match status" value="1"/>
</dbReference>
<keyword evidence="2 6" id="KW-0812">Transmembrane</keyword>
<dbReference type="Proteomes" id="UP000295083">
    <property type="component" value="Unassembled WGS sequence"/>
</dbReference>
<comment type="caution">
    <text evidence="8">The sequence shown here is derived from an EMBL/GenBank/DDBJ whole genome shotgun (WGS) entry which is preliminary data.</text>
</comment>
<dbReference type="AlphaFoldDB" id="A0A4R8PR75"/>
<feature type="transmembrane region" description="Helical" evidence="6">
    <location>
        <begin position="36"/>
        <end position="59"/>
    </location>
</feature>
<dbReference type="InterPro" id="IPR049326">
    <property type="entry name" value="Rhodopsin_dom_fungi"/>
</dbReference>
<feature type="transmembrane region" description="Helical" evidence="6">
    <location>
        <begin position="79"/>
        <end position="105"/>
    </location>
</feature>
<accession>A0A4R8PR75</accession>
<evidence type="ECO:0000256" key="6">
    <source>
        <dbReference type="SAM" id="Phobius"/>
    </source>
</evidence>
<evidence type="ECO:0000256" key="1">
    <source>
        <dbReference type="ARBA" id="ARBA00004141"/>
    </source>
</evidence>
<organism evidence="8 9">
    <name type="scientific">Colletotrichum spinosum</name>
    <dbReference type="NCBI Taxonomy" id="1347390"/>
    <lineage>
        <taxon>Eukaryota</taxon>
        <taxon>Fungi</taxon>
        <taxon>Dikarya</taxon>
        <taxon>Ascomycota</taxon>
        <taxon>Pezizomycotina</taxon>
        <taxon>Sordariomycetes</taxon>
        <taxon>Hypocreomycetidae</taxon>
        <taxon>Glomerellales</taxon>
        <taxon>Glomerellaceae</taxon>
        <taxon>Colletotrichum</taxon>
        <taxon>Colletotrichum orbiculare species complex</taxon>
    </lineage>
</organism>
<dbReference type="GO" id="GO:0016020">
    <property type="term" value="C:membrane"/>
    <property type="evidence" value="ECO:0007669"/>
    <property type="project" value="UniProtKB-SubCell"/>
</dbReference>
<dbReference type="PANTHER" id="PTHR33048:SF47">
    <property type="entry name" value="INTEGRAL MEMBRANE PROTEIN-RELATED"/>
    <property type="match status" value="1"/>
</dbReference>
<evidence type="ECO:0000256" key="3">
    <source>
        <dbReference type="ARBA" id="ARBA00022989"/>
    </source>
</evidence>
<gene>
    <name evidence="8" type="ORF">C8035_v008745</name>
</gene>
<evidence type="ECO:0000256" key="2">
    <source>
        <dbReference type="ARBA" id="ARBA00022692"/>
    </source>
</evidence>
<proteinExistence type="inferred from homology"/>
<name>A0A4R8PR75_9PEZI</name>
<protein>
    <recommendedName>
        <fullName evidence="7">Rhodopsin domain-containing protein</fullName>
    </recommendedName>
</protein>